<evidence type="ECO:0000256" key="4">
    <source>
        <dbReference type="ARBA" id="ARBA00022448"/>
    </source>
</evidence>
<comment type="subcellular location">
    <subcellularLocation>
        <location evidence="1 9">Cell membrane</location>
        <topology evidence="1 9">Multi-pass membrane protein</topology>
    </subcellularLocation>
</comment>
<comment type="caution">
    <text evidence="10">The sequence shown here is derived from an EMBL/GenBank/DDBJ whole genome shotgun (WGS) entry which is preliminary data.</text>
</comment>
<dbReference type="InterPro" id="IPR024919">
    <property type="entry name" value="EcfT"/>
</dbReference>
<dbReference type="OrthoDB" id="8075495at2"/>
<protein>
    <recommendedName>
        <fullName evidence="3 9">Energy-coupling factor transporter transmembrane protein EcfT</fullName>
        <shortName evidence="9">ECF transporter T component EcfT</shortName>
    </recommendedName>
</protein>
<keyword evidence="11" id="KW-1185">Reference proteome</keyword>
<proteinExistence type="inferred from homology"/>
<evidence type="ECO:0000256" key="5">
    <source>
        <dbReference type="ARBA" id="ARBA00022475"/>
    </source>
</evidence>
<dbReference type="InterPro" id="IPR003339">
    <property type="entry name" value="ABC/ECF_trnsptr_transmembrane"/>
</dbReference>
<evidence type="ECO:0000256" key="2">
    <source>
        <dbReference type="ARBA" id="ARBA00005660"/>
    </source>
</evidence>
<comment type="function">
    <text evidence="9">Transmembrane (T) component of an energy-coupling factor (ECF) ABC-transporter complex. Unlike classic ABC transporters this ECF transporter provides the energy necessary to transport a number of different substrates.</text>
</comment>
<dbReference type="GO" id="GO:0005886">
    <property type="term" value="C:plasma membrane"/>
    <property type="evidence" value="ECO:0007669"/>
    <property type="project" value="UniProtKB-SubCell"/>
</dbReference>
<evidence type="ECO:0000256" key="9">
    <source>
        <dbReference type="HAMAP-Rule" id="MF_01461"/>
    </source>
</evidence>
<organism evidence="10 11">
    <name type="scientific">Thermoactinomyces daqus</name>
    <dbReference type="NCBI Taxonomy" id="1329516"/>
    <lineage>
        <taxon>Bacteria</taxon>
        <taxon>Bacillati</taxon>
        <taxon>Bacillota</taxon>
        <taxon>Bacilli</taxon>
        <taxon>Bacillales</taxon>
        <taxon>Thermoactinomycetaceae</taxon>
        <taxon>Thermoactinomyces</taxon>
    </lineage>
</organism>
<sequence>MSQIVMGQYYPGDSLVHRMDPRAKWLFLMVFMIFVFWANHLRSTAVLLFFTLVAAGMARIPVSVFIRAIRPALFIILFTMILHLLMTKGGEALLRLPFITIYQEGLRQAVFVSARLFVLISVASLLTFTTSPIDLTDGIEWLLKPLQRFKIPVHEIALMMSIALRFIPLLWEETEKIRKAQTARGADFDTGFFIKRLKSYIPVLIPLFLSAFRRAEELALAMEARGYRGSEGRTKWRQLRFSSLDGWLLIVAVLLFFVLRFLE</sequence>
<accession>A0A7W2AHM7</accession>
<dbReference type="Proteomes" id="UP000530514">
    <property type="component" value="Unassembled WGS sequence"/>
</dbReference>
<keyword evidence="5 9" id="KW-1003">Cell membrane</keyword>
<evidence type="ECO:0000256" key="3">
    <source>
        <dbReference type="ARBA" id="ARBA00014042"/>
    </source>
</evidence>
<feature type="transmembrane region" description="Helical" evidence="9">
    <location>
        <begin position="68"/>
        <end position="87"/>
    </location>
</feature>
<dbReference type="PANTHER" id="PTHR33514:SF13">
    <property type="entry name" value="PROTEIN ABCI12, CHLOROPLASTIC"/>
    <property type="match status" value="1"/>
</dbReference>
<evidence type="ECO:0000256" key="6">
    <source>
        <dbReference type="ARBA" id="ARBA00022692"/>
    </source>
</evidence>
<evidence type="ECO:0000256" key="7">
    <source>
        <dbReference type="ARBA" id="ARBA00022989"/>
    </source>
</evidence>
<comment type="subunit">
    <text evidence="9">Forms a stable energy-coupling factor (ECF) transporter complex composed of 2 membrane-embedded substrate-binding proteins (S component), 2 ATP-binding proteins (A component) and 2 transmembrane proteins (T component).</text>
</comment>
<comment type="similarity">
    <text evidence="2 9">Belongs to the energy-coupling factor EcfT family.</text>
</comment>
<gene>
    <name evidence="9" type="primary">ecfT</name>
    <name evidence="10" type="ORF">H1164_05340</name>
</gene>
<feature type="transmembrane region" description="Helical" evidence="9">
    <location>
        <begin position="244"/>
        <end position="262"/>
    </location>
</feature>
<dbReference type="AlphaFoldDB" id="A0A7W2AHM7"/>
<feature type="transmembrane region" description="Helical" evidence="9">
    <location>
        <begin position="108"/>
        <end position="131"/>
    </location>
</feature>
<dbReference type="RefSeq" id="WP_033100586.1">
    <property type="nucleotide sequence ID" value="NZ_JACEIP010000006.1"/>
</dbReference>
<feature type="transmembrane region" description="Helical" evidence="9">
    <location>
        <begin position="151"/>
        <end position="171"/>
    </location>
</feature>
<dbReference type="CDD" id="cd16914">
    <property type="entry name" value="EcfT"/>
    <property type="match status" value="1"/>
</dbReference>
<reference evidence="10 11" key="1">
    <citation type="submission" date="2020-07" db="EMBL/GenBank/DDBJ databases">
        <authorList>
            <person name="Feng H."/>
        </authorList>
    </citation>
    <scope>NUCLEOTIDE SEQUENCE [LARGE SCALE GENOMIC DNA]</scope>
    <source>
        <strain evidence="11">s-11</strain>
    </source>
</reference>
<dbReference type="PANTHER" id="PTHR33514">
    <property type="entry name" value="PROTEIN ABCI12, CHLOROPLASTIC"/>
    <property type="match status" value="1"/>
</dbReference>
<evidence type="ECO:0000256" key="8">
    <source>
        <dbReference type="ARBA" id="ARBA00023136"/>
    </source>
</evidence>
<evidence type="ECO:0000313" key="10">
    <source>
        <dbReference type="EMBL" id="MBA4542325.1"/>
    </source>
</evidence>
<dbReference type="GO" id="GO:0022857">
    <property type="term" value="F:transmembrane transporter activity"/>
    <property type="evidence" value="ECO:0007669"/>
    <property type="project" value="UniProtKB-UniRule"/>
</dbReference>
<dbReference type="HAMAP" id="MF_01461">
    <property type="entry name" value="EcfT"/>
    <property type="match status" value="1"/>
</dbReference>
<keyword evidence="6 9" id="KW-0812">Transmembrane</keyword>
<keyword evidence="4 9" id="KW-0813">Transport</keyword>
<evidence type="ECO:0000313" key="11">
    <source>
        <dbReference type="Proteomes" id="UP000530514"/>
    </source>
</evidence>
<dbReference type="Pfam" id="PF02361">
    <property type="entry name" value="CbiQ"/>
    <property type="match status" value="1"/>
</dbReference>
<keyword evidence="8 9" id="KW-0472">Membrane</keyword>
<feature type="transmembrane region" description="Helical" evidence="9">
    <location>
        <begin position="22"/>
        <end position="38"/>
    </location>
</feature>
<name>A0A7W2AHM7_9BACL</name>
<dbReference type="EMBL" id="JACEIP010000006">
    <property type="protein sequence ID" value="MBA4542325.1"/>
    <property type="molecule type" value="Genomic_DNA"/>
</dbReference>
<keyword evidence="7 9" id="KW-1133">Transmembrane helix</keyword>
<evidence type="ECO:0000256" key="1">
    <source>
        <dbReference type="ARBA" id="ARBA00004651"/>
    </source>
</evidence>